<gene>
    <name evidence="2" type="ORF">MSZNOR_0420</name>
</gene>
<sequence length="64" mass="6909">MSRAEHPASTSLRTADPPTALPGASKGSFYDHAISFLRSSLIRYPLSDGSVPQGSNWDYPLSNE</sequence>
<dbReference type="Proteomes" id="UP001162030">
    <property type="component" value="Chromosome"/>
</dbReference>
<evidence type="ECO:0000256" key="1">
    <source>
        <dbReference type="SAM" id="MobiDB-lite"/>
    </source>
</evidence>
<proteinExistence type="predicted"/>
<accession>A0ABM9HWW1</accession>
<organism evidence="2 3">
    <name type="scientific">Methylocaldum szegediense</name>
    <dbReference type="NCBI Taxonomy" id="73780"/>
    <lineage>
        <taxon>Bacteria</taxon>
        <taxon>Pseudomonadati</taxon>
        <taxon>Pseudomonadota</taxon>
        <taxon>Gammaproteobacteria</taxon>
        <taxon>Methylococcales</taxon>
        <taxon>Methylococcaceae</taxon>
        <taxon>Methylocaldum</taxon>
    </lineage>
</organism>
<evidence type="ECO:0000313" key="2">
    <source>
        <dbReference type="EMBL" id="CAI8738617.1"/>
    </source>
</evidence>
<dbReference type="EMBL" id="OX458333">
    <property type="protein sequence ID" value="CAI8738617.1"/>
    <property type="molecule type" value="Genomic_DNA"/>
</dbReference>
<name>A0ABM9HWW1_9GAMM</name>
<reference evidence="2 3" key="1">
    <citation type="submission" date="2023-03" db="EMBL/GenBank/DDBJ databases">
        <authorList>
            <person name="Pearce D."/>
        </authorList>
    </citation>
    <scope>NUCLEOTIDE SEQUENCE [LARGE SCALE GENOMIC DNA]</scope>
    <source>
        <strain evidence="2">Msz</strain>
    </source>
</reference>
<evidence type="ECO:0000313" key="3">
    <source>
        <dbReference type="Proteomes" id="UP001162030"/>
    </source>
</evidence>
<protein>
    <submittedName>
        <fullName evidence="2">Uncharacterized protein</fullName>
    </submittedName>
</protein>
<feature type="region of interest" description="Disordered" evidence="1">
    <location>
        <begin position="1"/>
        <end position="27"/>
    </location>
</feature>
<keyword evidence="3" id="KW-1185">Reference proteome</keyword>